<dbReference type="SMART" id="SM00325">
    <property type="entry name" value="RhoGEF"/>
    <property type="match status" value="1"/>
</dbReference>
<feature type="domain" description="FYVE-type" evidence="9">
    <location>
        <begin position="334"/>
        <end position="394"/>
    </location>
</feature>
<dbReference type="Pfam" id="PF00621">
    <property type="entry name" value="RhoGEF"/>
    <property type="match status" value="1"/>
</dbReference>
<evidence type="ECO:0000313" key="10">
    <source>
        <dbReference type="EMBL" id="OHT11981.1"/>
    </source>
</evidence>
<evidence type="ECO:0000256" key="2">
    <source>
        <dbReference type="ARBA" id="ARBA00022490"/>
    </source>
</evidence>
<reference evidence="10" key="1">
    <citation type="submission" date="2016-10" db="EMBL/GenBank/DDBJ databases">
        <authorList>
            <person name="Benchimol M."/>
            <person name="Almeida L.G."/>
            <person name="Vasconcelos A.T."/>
            <person name="Perreira-Neves A."/>
            <person name="Rosa I.A."/>
            <person name="Tasca T."/>
            <person name="Bogo M.R."/>
            <person name="de Souza W."/>
        </authorList>
    </citation>
    <scope>NUCLEOTIDE SEQUENCE [LARGE SCALE GENOMIC DNA]</scope>
    <source>
        <strain evidence="10">K</strain>
    </source>
</reference>
<evidence type="ECO:0000313" key="11">
    <source>
        <dbReference type="Proteomes" id="UP000179807"/>
    </source>
</evidence>
<dbReference type="InterPro" id="IPR011993">
    <property type="entry name" value="PH-like_dom_sf"/>
</dbReference>
<dbReference type="Proteomes" id="UP000179807">
    <property type="component" value="Unassembled WGS sequence"/>
</dbReference>
<dbReference type="InterPro" id="IPR051092">
    <property type="entry name" value="FYVE_RhoGEF_PH"/>
</dbReference>
<keyword evidence="2" id="KW-0963">Cytoplasm</keyword>
<keyword evidence="3" id="KW-0344">Guanine-nucleotide releasing factor</keyword>
<dbReference type="Gene3D" id="3.30.40.10">
    <property type="entry name" value="Zinc/RING finger domain, C3HC4 (zinc finger)"/>
    <property type="match status" value="1"/>
</dbReference>
<evidence type="ECO:0000259" key="9">
    <source>
        <dbReference type="PROSITE" id="PS50178"/>
    </source>
</evidence>
<gene>
    <name evidence="10" type="ORF">TRFO_18364</name>
</gene>
<dbReference type="InterPro" id="IPR013083">
    <property type="entry name" value="Znf_RING/FYVE/PHD"/>
</dbReference>
<evidence type="ECO:0000256" key="1">
    <source>
        <dbReference type="ARBA" id="ARBA00004496"/>
    </source>
</evidence>
<dbReference type="GO" id="GO:0005737">
    <property type="term" value="C:cytoplasm"/>
    <property type="evidence" value="ECO:0007669"/>
    <property type="project" value="UniProtKB-SubCell"/>
</dbReference>
<dbReference type="InterPro" id="IPR017455">
    <property type="entry name" value="Znf_FYVE-rel"/>
</dbReference>
<dbReference type="Gene3D" id="1.20.900.10">
    <property type="entry name" value="Dbl homology (DH) domain"/>
    <property type="match status" value="1"/>
</dbReference>
<organism evidence="10 11">
    <name type="scientific">Tritrichomonas foetus</name>
    <dbReference type="NCBI Taxonomy" id="1144522"/>
    <lineage>
        <taxon>Eukaryota</taxon>
        <taxon>Metamonada</taxon>
        <taxon>Parabasalia</taxon>
        <taxon>Tritrichomonadida</taxon>
        <taxon>Tritrichomonadidae</taxon>
        <taxon>Tritrichomonas</taxon>
    </lineage>
</organism>
<dbReference type="InterPro" id="IPR000219">
    <property type="entry name" value="DH_dom"/>
</dbReference>
<dbReference type="GeneID" id="94834842"/>
<evidence type="ECO:0000256" key="7">
    <source>
        <dbReference type="PROSITE-ProRule" id="PRU00091"/>
    </source>
</evidence>
<dbReference type="PROSITE" id="PS50178">
    <property type="entry name" value="ZF_FYVE"/>
    <property type="match status" value="1"/>
</dbReference>
<comment type="caution">
    <text evidence="10">The sequence shown here is derived from an EMBL/GenBank/DDBJ whole genome shotgun (WGS) entry which is preliminary data.</text>
</comment>
<sequence>MAGPDHLNNVLSEVLTSEQSFNASMKKCRDNLFFPLIFQLAERRIIADIPDFKTLYEKFCVIIDSSDRFIARYQNSMINGDPNGYISIFRILPDVVVRYVNYIELHHKVLPLIRRERQFNKAFDNFISEIEGLLSDTFQSFLILPIQRPPRYQLLLREIIQSTPQNSQNLPFYEQIIQTIADIITAADMKIEEFEEEIQISDLQNRLNDFDTYKKGRHLYFMGDCNNFSRKKGEQRHIILFSDVLIIAEYKSSNKLRVNNITESGQYLILDVKDDSSFNNCIDIRKRDKSFRASMATPQQKTDILNAFNLMLENNNLQLKRLEMLGFAPIWIPDENAPICMLCGDPFTKLTNRKHHCRYCGYCICKKCFQNKIVCPGRGPEPQQVCKNCYEKILAMDPRMILPEISEPIFQT</sequence>
<protein>
    <submittedName>
        <fullName evidence="10">FYVE zinc finger family protein</fullName>
    </submittedName>
</protein>
<dbReference type="Pfam" id="PF01363">
    <property type="entry name" value="FYVE"/>
    <property type="match status" value="1"/>
</dbReference>
<dbReference type="SUPFAM" id="SSF50729">
    <property type="entry name" value="PH domain-like"/>
    <property type="match status" value="1"/>
</dbReference>
<dbReference type="EMBL" id="MLAK01000574">
    <property type="protein sequence ID" value="OHT11981.1"/>
    <property type="molecule type" value="Genomic_DNA"/>
</dbReference>
<evidence type="ECO:0000256" key="3">
    <source>
        <dbReference type="ARBA" id="ARBA00022658"/>
    </source>
</evidence>
<dbReference type="SUPFAM" id="SSF48065">
    <property type="entry name" value="DBL homology domain (DH-domain)"/>
    <property type="match status" value="1"/>
</dbReference>
<dbReference type="GO" id="GO:0005085">
    <property type="term" value="F:guanyl-nucleotide exchange factor activity"/>
    <property type="evidence" value="ECO:0007669"/>
    <property type="project" value="UniProtKB-KW"/>
</dbReference>
<proteinExistence type="predicted"/>
<keyword evidence="11" id="KW-1185">Reference proteome</keyword>
<dbReference type="InterPro" id="IPR000306">
    <property type="entry name" value="Znf_FYVE"/>
</dbReference>
<dbReference type="AlphaFoldDB" id="A0A1J4KR85"/>
<dbReference type="PANTHER" id="PTHR12673:SF159">
    <property type="entry name" value="LD03170P"/>
    <property type="match status" value="1"/>
</dbReference>
<dbReference type="RefSeq" id="XP_068365117.1">
    <property type="nucleotide sequence ID" value="XM_068500138.1"/>
</dbReference>
<dbReference type="OrthoDB" id="660555at2759"/>
<dbReference type="SUPFAM" id="SSF57903">
    <property type="entry name" value="FYVE/PHD zinc finger"/>
    <property type="match status" value="1"/>
</dbReference>
<evidence type="ECO:0000256" key="5">
    <source>
        <dbReference type="ARBA" id="ARBA00022771"/>
    </source>
</evidence>
<keyword evidence="6" id="KW-0862">Zinc</keyword>
<dbReference type="SMART" id="SM00064">
    <property type="entry name" value="FYVE"/>
    <property type="match status" value="1"/>
</dbReference>
<dbReference type="PROSITE" id="PS50010">
    <property type="entry name" value="DH_2"/>
    <property type="match status" value="1"/>
</dbReference>
<evidence type="ECO:0000256" key="4">
    <source>
        <dbReference type="ARBA" id="ARBA00022723"/>
    </source>
</evidence>
<name>A0A1J4KR85_9EUKA</name>
<keyword evidence="4" id="KW-0479">Metal-binding</keyword>
<dbReference type="PANTHER" id="PTHR12673">
    <property type="entry name" value="FACIOGENITAL DYSPLASIA PROTEIN"/>
    <property type="match status" value="1"/>
</dbReference>
<dbReference type="InterPro" id="IPR035899">
    <property type="entry name" value="DBL_dom_sf"/>
</dbReference>
<evidence type="ECO:0000259" key="8">
    <source>
        <dbReference type="PROSITE" id="PS50010"/>
    </source>
</evidence>
<keyword evidence="5 7" id="KW-0863">Zinc-finger</keyword>
<dbReference type="GO" id="GO:0008270">
    <property type="term" value="F:zinc ion binding"/>
    <property type="evidence" value="ECO:0007669"/>
    <property type="project" value="UniProtKB-KW"/>
</dbReference>
<feature type="domain" description="DH" evidence="8">
    <location>
        <begin position="6"/>
        <end position="190"/>
    </location>
</feature>
<comment type="subcellular location">
    <subcellularLocation>
        <location evidence="1">Cytoplasm</location>
    </subcellularLocation>
</comment>
<accession>A0A1J4KR85</accession>
<dbReference type="Gene3D" id="2.30.29.30">
    <property type="entry name" value="Pleckstrin-homology domain (PH domain)/Phosphotyrosine-binding domain (PTB)"/>
    <property type="match status" value="1"/>
</dbReference>
<dbReference type="VEuPathDB" id="TrichDB:TRFO_18364"/>
<dbReference type="InterPro" id="IPR011011">
    <property type="entry name" value="Znf_FYVE_PHD"/>
</dbReference>
<evidence type="ECO:0000256" key="6">
    <source>
        <dbReference type="ARBA" id="ARBA00022833"/>
    </source>
</evidence>